<feature type="compositionally biased region" description="Polar residues" evidence="1">
    <location>
        <begin position="24"/>
        <end position="35"/>
    </location>
</feature>
<reference evidence="3 4" key="1">
    <citation type="journal article" date="2018" name="Front. Microbiol.">
        <title>Genome-Wide Analysis of Corynespora cassiicola Leaf Fall Disease Putative Effectors.</title>
        <authorList>
            <person name="Lopez D."/>
            <person name="Ribeiro S."/>
            <person name="Label P."/>
            <person name="Fumanal B."/>
            <person name="Venisse J.S."/>
            <person name="Kohler A."/>
            <person name="de Oliveira R.R."/>
            <person name="Labutti K."/>
            <person name="Lipzen A."/>
            <person name="Lail K."/>
            <person name="Bauer D."/>
            <person name="Ohm R.A."/>
            <person name="Barry K.W."/>
            <person name="Spatafora J."/>
            <person name="Grigoriev I.V."/>
            <person name="Martin F.M."/>
            <person name="Pujade-Renaud V."/>
        </authorList>
    </citation>
    <scope>NUCLEOTIDE SEQUENCE [LARGE SCALE GENOMIC DNA]</scope>
    <source>
        <strain evidence="3 4">Philippines</strain>
    </source>
</reference>
<dbReference type="AlphaFoldDB" id="A0A2T2P666"/>
<dbReference type="OrthoDB" id="3795545at2759"/>
<evidence type="ECO:0000256" key="1">
    <source>
        <dbReference type="SAM" id="MobiDB-lite"/>
    </source>
</evidence>
<protein>
    <recommendedName>
        <fullName evidence="2">C2H2-type domain-containing protein</fullName>
    </recommendedName>
</protein>
<feature type="domain" description="C2H2-type" evidence="2">
    <location>
        <begin position="435"/>
        <end position="456"/>
    </location>
</feature>
<dbReference type="PROSITE" id="PS00028">
    <property type="entry name" value="ZINC_FINGER_C2H2_1"/>
    <property type="match status" value="1"/>
</dbReference>
<dbReference type="Proteomes" id="UP000240883">
    <property type="component" value="Unassembled WGS sequence"/>
</dbReference>
<dbReference type="Gene3D" id="3.30.160.60">
    <property type="entry name" value="Classic Zinc Finger"/>
    <property type="match status" value="1"/>
</dbReference>
<evidence type="ECO:0000313" key="4">
    <source>
        <dbReference type="Proteomes" id="UP000240883"/>
    </source>
</evidence>
<organism evidence="3 4">
    <name type="scientific">Corynespora cassiicola Philippines</name>
    <dbReference type="NCBI Taxonomy" id="1448308"/>
    <lineage>
        <taxon>Eukaryota</taxon>
        <taxon>Fungi</taxon>
        <taxon>Dikarya</taxon>
        <taxon>Ascomycota</taxon>
        <taxon>Pezizomycotina</taxon>
        <taxon>Dothideomycetes</taxon>
        <taxon>Pleosporomycetidae</taxon>
        <taxon>Pleosporales</taxon>
        <taxon>Corynesporascaceae</taxon>
        <taxon>Corynespora</taxon>
    </lineage>
</organism>
<evidence type="ECO:0000259" key="2">
    <source>
        <dbReference type="PROSITE" id="PS00028"/>
    </source>
</evidence>
<sequence length="472" mass="52457">MCMFIKLEFTCKWSFERKRPLTTIQPGAQSETVQSKADIPPSKGYLPNPEPSFSSAKTDSGCSSRSRSYSFRLSLSIARKPIARMFRRPFSTQNESHIGSQAPMTFQEIDGTSCLAELPGHSCQELPGDVGFCWSGYSALPQDLPSSQHGYTNGSPDPSDSLTSPCTHSPVSSLSSFEMQANQFQQQGEYTDLDISPMTVKSTSFDDFSKSPSVNQHQHSLSLVTPRLDIASTGGMGAQTITPSPTISMESMSPSISFTHAGTPVSAICKPPYLSDNPCRQEDSTYFPPTNYVFDSPLGEYNPLDMGRLPSMEYCTVPGVDFFRSEMGILNGQPRRHTVATSHFESGHFIPKVMNNYEPPPPYGDLSCDETPHRDVMEQLDMPNETSSTTQLSADAAEGRCGECGKKFKGNYWPGNLKRHIKQMHLAKGLATIICRPCNKFYRRGDALRKHKWKIHGLLNCKPKKRRERNKQ</sequence>
<feature type="region of interest" description="Disordered" evidence="1">
    <location>
        <begin position="145"/>
        <end position="172"/>
    </location>
</feature>
<keyword evidence="4" id="KW-1185">Reference proteome</keyword>
<name>A0A2T2P666_CORCC</name>
<accession>A0A2T2P666</accession>
<gene>
    <name evidence="3" type="ORF">BS50DRAFT_170155</name>
</gene>
<feature type="compositionally biased region" description="Polar residues" evidence="1">
    <location>
        <begin position="51"/>
        <end position="62"/>
    </location>
</feature>
<proteinExistence type="predicted"/>
<feature type="region of interest" description="Disordered" evidence="1">
    <location>
        <begin position="24"/>
        <end position="66"/>
    </location>
</feature>
<dbReference type="EMBL" id="KZ678129">
    <property type="protein sequence ID" value="PSN72828.1"/>
    <property type="molecule type" value="Genomic_DNA"/>
</dbReference>
<dbReference type="InterPro" id="IPR013087">
    <property type="entry name" value="Znf_C2H2_type"/>
</dbReference>
<evidence type="ECO:0000313" key="3">
    <source>
        <dbReference type="EMBL" id="PSN72828.1"/>
    </source>
</evidence>